<keyword evidence="3" id="KW-0808">Transferase</keyword>
<keyword evidence="2 6" id="KW-0032">Aminotransferase</keyword>
<dbReference type="Gene3D" id="3.40.640.10">
    <property type="entry name" value="Type I PLP-dependent aspartate aminotransferase-like (Major domain)"/>
    <property type="match status" value="2"/>
</dbReference>
<dbReference type="SUPFAM" id="SSF53383">
    <property type="entry name" value="PLP-dependent transferases"/>
    <property type="match status" value="1"/>
</dbReference>
<evidence type="ECO:0000313" key="6">
    <source>
        <dbReference type="EMBL" id="KAG7155962.1"/>
    </source>
</evidence>
<accession>A0A8J5MLU5</accession>
<reference evidence="6" key="1">
    <citation type="journal article" date="2021" name="Sci. Adv.">
        <title>The American lobster genome reveals insights on longevity, neural, and immune adaptations.</title>
        <authorList>
            <person name="Polinski J.M."/>
            <person name="Zimin A.V."/>
            <person name="Clark K.F."/>
            <person name="Kohn A.B."/>
            <person name="Sadowski N."/>
            <person name="Timp W."/>
            <person name="Ptitsyn A."/>
            <person name="Khanna P."/>
            <person name="Romanova D.Y."/>
            <person name="Williams P."/>
            <person name="Greenwood S.J."/>
            <person name="Moroz L.L."/>
            <person name="Walt D.R."/>
            <person name="Bodnar A.G."/>
        </authorList>
    </citation>
    <scope>NUCLEOTIDE SEQUENCE</scope>
    <source>
        <strain evidence="6">GMGI-L3</strain>
    </source>
</reference>
<dbReference type="Pfam" id="PF00155">
    <property type="entry name" value="Aminotran_1_2"/>
    <property type="match status" value="1"/>
</dbReference>
<dbReference type="GO" id="GO:1901605">
    <property type="term" value="P:alpha-amino acid metabolic process"/>
    <property type="evidence" value="ECO:0007669"/>
    <property type="project" value="TreeGrafter"/>
</dbReference>
<comment type="cofactor">
    <cofactor evidence="1">
        <name>pyridoxal 5'-phosphate</name>
        <dbReference type="ChEBI" id="CHEBI:597326"/>
    </cofactor>
</comment>
<evidence type="ECO:0000256" key="2">
    <source>
        <dbReference type="ARBA" id="ARBA00022576"/>
    </source>
</evidence>
<dbReference type="InterPro" id="IPR015424">
    <property type="entry name" value="PyrdxlP-dep_Trfase"/>
</dbReference>
<dbReference type="PANTHER" id="PTHR42790:SF19">
    <property type="entry name" value="KYNURENINE_ALPHA-AMINOADIPATE AMINOTRANSFERASE, MITOCHONDRIAL"/>
    <property type="match status" value="1"/>
</dbReference>
<dbReference type="PANTHER" id="PTHR42790">
    <property type="entry name" value="AMINOTRANSFERASE"/>
    <property type="match status" value="1"/>
</dbReference>
<evidence type="ECO:0000256" key="3">
    <source>
        <dbReference type="ARBA" id="ARBA00022679"/>
    </source>
</evidence>
<name>A0A8J5MLU5_HOMAM</name>
<dbReference type="AlphaFoldDB" id="A0A8J5MLU5"/>
<feature type="non-terminal residue" evidence="6">
    <location>
        <position position="291"/>
    </location>
</feature>
<dbReference type="CDD" id="cd00609">
    <property type="entry name" value="AAT_like"/>
    <property type="match status" value="1"/>
</dbReference>
<dbReference type="GO" id="GO:0030170">
    <property type="term" value="F:pyridoxal phosphate binding"/>
    <property type="evidence" value="ECO:0007669"/>
    <property type="project" value="InterPro"/>
</dbReference>
<organism evidence="6 7">
    <name type="scientific">Homarus americanus</name>
    <name type="common">American lobster</name>
    <dbReference type="NCBI Taxonomy" id="6706"/>
    <lineage>
        <taxon>Eukaryota</taxon>
        <taxon>Metazoa</taxon>
        <taxon>Ecdysozoa</taxon>
        <taxon>Arthropoda</taxon>
        <taxon>Crustacea</taxon>
        <taxon>Multicrustacea</taxon>
        <taxon>Malacostraca</taxon>
        <taxon>Eumalacostraca</taxon>
        <taxon>Eucarida</taxon>
        <taxon>Decapoda</taxon>
        <taxon>Pleocyemata</taxon>
        <taxon>Astacidea</taxon>
        <taxon>Nephropoidea</taxon>
        <taxon>Nephropidae</taxon>
        <taxon>Homarus</taxon>
    </lineage>
</organism>
<gene>
    <name evidence="6" type="primary">AADAT-L3</name>
    <name evidence="6" type="ORF">Hamer_G012111</name>
</gene>
<feature type="domain" description="Aminotransferase class I/classII large" evidence="5">
    <location>
        <begin position="53"/>
        <end position="154"/>
    </location>
</feature>
<dbReference type="EMBL" id="JAHLQT010040257">
    <property type="protein sequence ID" value="KAG7155962.1"/>
    <property type="molecule type" value="Genomic_DNA"/>
</dbReference>
<evidence type="ECO:0000256" key="4">
    <source>
        <dbReference type="ARBA" id="ARBA00022898"/>
    </source>
</evidence>
<dbReference type="InterPro" id="IPR015421">
    <property type="entry name" value="PyrdxlP-dep_Trfase_major"/>
</dbReference>
<evidence type="ECO:0000259" key="5">
    <source>
        <dbReference type="Pfam" id="PF00155"/>
    </source>
</evidence>
<dbReference type="Proteomes" id="UP000747542">
    <property type="component" value="Unassembled WGS sequence"/>
</dbReference>
<sequence>METISPDTLLLASGMPNPSTFPVLEATFTLKESHRINITPQLMAQALQYSLSSGFPPFVAQLEELTEKIHAPPDVCERQVVVTVGSEHGLSMACGMLINPGDAVLFQEPTYPGLLALLDNVQAHLIPIRSDSQGVIPSLLRVALDQCTDRRAKGRVLRFDSFSKTVAPGLRVGYVTVPKPIGEKLVLDILDNILHASVLPQVILREVLKTWGHEGYLQHMRAVCELYRRQRDIMVEAVDRHLNSSGGERYEDIGDETRTRERGAGGAWGGLPGGWEPAVSIHQTRLFCDQP</sequence>
<evidence type="ECO:0000313" key="7">
    <source>
        <dbReference type="Proteomes" id="UP000747542"/>
    </source>
</evidence>
<protein>
    <submittedName>
        <fullName evidence="6">Kynurenine/alpha-aminoadipate aminotransferase-like 3</fullName>
    </submittedName>
</protein>
<dbReference type="InterPro" id="IPR050859">
    <property type="entry name" value="Class-I_PLP-dep_aminotransf"/>
</dbReference>
<proteinExistence type="predicted"/>
<keyword evidence="7" id="KW-1185">Reference proteome</keyword>
<dbReference type="InterPro" id="IPR004839">
    <property type="entry name" value="Aminotransferase_I/II_large"/>
</dbReference>
<dbReference type="GO" id="GO:0016212">
    <property type="term" value="F:kynurenine-oxoglutarate transaminase activity"/>
    <property type="evidence" value="ECO:0007669"/>
    <property type="project" value="TreeGrafter"/>
</dbReference>
<keyword evidence="4" id="KW-0663">Pyridoxal phosphate</keyword>
<evidence type="ECO:0000256" key="1">
    <source>
        <dbReference type="ARBA" id="ARBA00001933"/>
    </source>
</evidence>
<comment type="caution">
    <text evidence="6">The sequence shown here is derived from an EMBL/GenBank/DDBJ whole genome shotgun (WGS) entry which is preliminary data.</text>
</comment>